<dbReference type="Gene3D" id="2.60.120.1440">
    <property type="match status" value="1"/>
</dbReference>
<dbReference type="InterPro" id="IPR012373">
    <property type="entry name" value="Ferrdict_sens_TM"/>
</dbReference>
<evidence type="ECO:0000259" key="1">
    <source>
        <dbReference type="Pfam" id="PF04773"/>
    </source>
</evidence>
<dbReference type="PANTHER" id="PTHR30273:SF2">
    <property type="entry name" value="PROTEIN FECR"/>
    <property type="match status" value="1"/>
</dbReference>
<dbReference type="Pfam" id="PF04773">
    <property type="entry name" value="FecR"/>
    <property type="match status" value="1"/>
</dbReference>
<evidence type="ECO:0000313" key="2">
    <source>
        <dbReference type="EMBL" id="MBX7481944.1"/>
    </source>
</evidence>
<accession>A0ABS7J3N8</accession>
<keyword evidence="3" id="KW-1185">Reference proteome</keyword>
<dbReference type="PIRSF" id="PIRSF018266">
    <property type="entry name" value="FecR"/>
    <property type="match status" value="1"/>
</dbReference>
<dbReference type="RefSeq" id="WP_221556402.1">
    <property type="nucleotide sequence ID" value="NZ_JAIGNO010000002.1"/>
</dbReference>
<gene>
    <name evidence="2" type="ORF">K3174_05335</name>
</gene>
<dbReference type="PANTHER" id="PTHR30273">
    <property type="entry name" value="PERIPLASMIC SIGNAL SENSOR AND SIGMA FACTOR ACTIVATOR FECR-RELATED"/>
    <property type="match status" value="1"/>
</dbReference>
<dbReference type="EMBL" id="JAIGNO010000002">
    <property type="protein sequence ID" value="MBX7481944.1"/>
    <property type="molecule type" value="Genomic_DNA"/>
</dbReference>
<dbReference type="InterPro" id="IPR006860">
    <property type="entry name" value="FecR"/>
</dbReference>
<proteinExistence type="predicted"/>
<name>A0ABS7J3N8_9SPHN</name>
<feature type="domain" description="FecR protein" evidence="1">
    <location>
        <begin position="102"/>
        <end position="192"/>
    </location>
</feature>
<organism evidence="2 3">
    <name type="scientific">Qipengyuania qiaonensis</name>
    <dbReference type="NCBI Taxonomy" id="2867240"/>
    <lineage>
        <taxon>Bacteria</taxon>
        <taxon>Pseudomonadati</taxon>
        <taxon>Pseudomonadota</taxon>
        <taxon>Alphaproteobacteria</taxon>
        <taxon>Sphingomonadales</taxon>
        <taxon>Erythrobacteraceae</taxon>
        <taxon>Qipengyuania</taxon>
    </lineage>
</organism>
<dbReference type="Proteomes" id="UP000755104">
    <property type="component" value="Unassembled WGS sequence"/>
</dbReference>
<protein>
    <submittedName>
        <fullName evidence="2">FecR domain-containing protein</fullName>
    </submittedName>
</protein>
<reference evidence="2 3" key="1">
    <citation type="submission" date="2021-08" db="EMBL/GenBank/DDBJ databases">
        <title>Comparative Genomics Analysis of the Genus Qipengyuania Reveals Extensive Genetic Diversity and Metabolic Versatility, Including the Description of Fifteen Novel Species.</title>
        <authorList>
            <person name="Liu Y."/>
        </authorList>
    </citation>
    <scope>NUCLEOTIDE SEQUENCE [LARGE SCALE GENOMIC DNA]</scope>
    <source>
        <strain evidence="2 3">6D47A</strain>
    </source>
</reference>
<sequence>MTLDRNILDEAAAWAVRTSEPGFEDWPGFTDWLERAPEHAAAYDHVMLAVEDGAAMLEADPANDIDEAGPVLWRRWFAPAFAACLALVAAVWVWQANDAASVYRTVPGETRQIALGDGSVIVMAGDTELIVDPDRDRYARLERGRALFEIRHDDLNPFRVDVGRATLVDAGTVFDVSIRRSEVGVGVSEGAVIYNPAKQNARIEPGQILTFDKASAAYDLADIPLDQVGEWREGRLTFLGSPLSDVAADIAQASGIDYRASETSGERPISGSIAIEPLRADPASLGPLLGVTVERRGETWILASR</sequence>
<comment type="caution">
    <text evidence="2">The sequence shown here is derived from an EMBL/GenBank/DDBJ whole genome shotgun (WGS) entry which is preliminary data.</text>
</comment>
<evidence type="ECO:0000313" key="3">
    <source>
        <dbReference type="Proteomes" id="UP000755104"/>
    </source>
</evidence>